<evidence type="ECO:0000313" key="2">
    <source>
        <dbReference type="Proteomes" id="UP001385951"/>
    </source>
</evidence>
<dbReference type="Proteomes" id="UP001385951">
    <property type="component" value="Unassembled WGS sequence"/>
</dbReference>
<organism evidence="1 2">
    <name type="scientific">Cerrena zonata</name>
    <dbReference type="NCBI Taxonomy" id="2478898"/>
    <lineage>
        <taxon>Eukaryota</taxon>
        <taxon>Fungi</taxon>
        <taxon>Dikarya</taxon>
        <taxon>Basidiomycota</taxon>
        <taxon>Agaricomycotina</taxon>
        <taxon>Agaricomycetes</taxon>
        <taxon>Polyporales</taxon>
        <taxon>Cerrenaceae</taxon>
        <taxon>Cerrena</taxon>
    </lineage>
</organism>
<dbReference type="AlphaFoldDB" id="A0AAW0GH37"/>
<keyword evidence="2" id="KW-1185">Reference proteome</keyword>
<name>A0AAW0GH37_9APHY</name>
<evidence type="ECO:0000313" key="1">
    <source>
        <dbReference type="EMBL" id="KAK7691987.1"/>
    </source>
</evidence>
<gene>
    <name evidence="1" type="ORF">QCA50_005392</name>
</gene>
<accession>A0AAW0GH37</accession>
<sequence>MDGFCPRKQLGSAHPQVRVVAEEGKVSHHTTFDSALEKSPVYFLANTGFVLRLSTFVTGLHIQHHTTIVMISQNDQNHISLVCSRDLIAKMSISPVDRYFTLSRLRDGHRWYPTPLRSAMASSSSASAATVLNGVSTRKHQALTLLL</sequence>
<reference evidence="1 2" key="1">
    <citation type="submission" date="2022-09" db="EMBL/GenBank/DDBJ databases">
        <authorList>
            <person name="Palmer J.M."/>
        </authorList>
    </citation>
    <scope>NUCLEOTIDE SEQUENCE [LARGE SCALE GENOMIC DNA]</scope>
    <source>
        <strain evidence="1 2">DSM 7382</strain>
    </source>
</reference>
<dbReference type="EMBL" id="JASBNA010000005">
    <property type="protein sequence ID" value="KAK7691987.1"/>
    <property type="molecule type" value="Genomic_DNA"/>
</dbReference>
<proteinExistence type="predicted"/>
<comment type="caution">
    <text evidence="1">The sequence shown here is derived from an EMBL/GenBank/DDBJ whole genome shotgun (WGS) entry which is preliminary data.</text>
</comment>
<protein>
    <submittedName>
        <fullName evidence="1">Uncharacterized protein</fullName>
    </submittedName>
</protein>